<dbReference type="RefSeq" id="WP_349246765.1">
    <property type="nucleotide sequence ID" value="NZ_JASCXX010000034.1"/>
</dbReference>
<keyword evidence="1" id="KW-0812">Transmembrane</keyword>
<dbReference type="AlphaFoldDB" id="A0AAW6U042"/>
<organism evidence="2 3">
    <name type="scientific">Anaerobaca lacustris</name>
    <dbReference type="NCBI Taxonomy" id="3044600"/>
    <lineage>
        <taxon>Bacteria</taxon>
        <taxon>Pseudomonadati</taxon>
        <taxon>Planctomycetota</taxon>
        <taxon>Phycisphaerae</taxon>
        <taxon>Sedimentisphaerales</taxon>
        <taxon>Anaerobacaceae</taxon>
        <taxon>Anaerobaca</taxon>
    </lineage>
</organism>
<evidence type="ECO:0000256" key="1">
    <source>
        <dbReference type="SAM" id="Phobius"/>
    </source>
</evidence>
<proteinExistence type="predicted"/>
<feature type="transmembrane region" description="Helical" evidence="1">
    <location>
        <begin position="109"/>
        <end position="130"/>
    </location>
</feature>
<evidence type="ECO:0008006" key="4">
    <source>
        <dbReference type="Google" id="ProtNLM"/>
    </source>
</evidence>
<gene>
    <name evidence="2" type="ORF">QJ522_20015</name>
</gene>
<keyword evidence="1" id="KW-0472">Membrane</keyword>
<name>A0AAW6U042_9BACT</name>
<keyword evidence="1" id="KW-1133">Transmembrane helix</keyword>
<keyword evidence="3" id="KW-1185">Reference proteome</keyword>
<evidence type="ECO:0000313" key="2">
    <source>
        <dbReference type="EMBL" id="MDI6451358.1"/>
    </source>
</evidence>
<evidence type="ECO:0000313" key="3">
    <source>
        <dbReference type="Proteomes" id="UP001431776"/>
    </source>
</evidence>
<comment type="caution">
    <text evidence="2">The sequence shown here is derived from an EMBL/GenBank/DDBJ whole genome shotgun (WGS) entry which is preliminary data.</text>
</comment>
<feature type="transmembrane region" description="Helical" evidence="1">
    <location>
        <begin position="77"/>
        <end position="97"/>
    </location>
</feature>
<dbReference type="EMBL" id="JASCXX010000034">
    <property type="protein sequence ID" value="MDI6451358.1"/>
    <property type="molecule type" value="Genomic_DNA"/>
</dbReference>
<accession>A0AAW6U042</accession>
<reference evidence="2" key="1">
    <citation type="submission" date="2023-05" db="EMBL/GenBank/DDBJ databases">
        <title>Anaerotaeda fermentans gen. nov., sp. nov., a novel anaerobic planctomycete of the new family within the order Sedimentisphaerales isolated from Taman Peninsula, Russia.</title>
        <authorList>
            <person name="Khomyakova M.A."/>
            <person name="Merkel A.Y."/>
            <person name="Slobodkin A.I."/>
        </authorList>
    </citation>
    <scope>NUCLEOTIDE SEQUENCE</scope>
    <source>
        <strain evidence="2">M17dextr</strain>
    </source>
</reference>
<protein>
    <recommendedName>
        <fullName evidence="4">Cytoplasmic membrane protein</fullName>
    </recommendedName>
</protein>
<feature type="transmembrane region" description="Helical" evidence="1">
    <location>
        <begin position="136"/>
        <end position="155"/>
    </location>
</feature>
<dbReference type="Proteomes" id="UP001431776">
    <property type="component" value="Unassembled WGS sequence"/>
</dbReference>
<sequence>MGGNADVRIKWIRALLGLFVVGLLLSGLTAFPIKTEVDFLQRVFGEGSPTQTWWPWLARWISHVHRGVTEASENYPFLFYGTDWLAFAHIVIAVAFLGPLRDPVRNVWVVEFGMIACVLVIPTALICGPIRGIPLFWRLIDCSFGVVGIIPLYLARRAIRNLGVRAGSIATTSPGTEN</sequence>